<dbReference type="SUPFAM" id="SSF50800">
    <property type="entry name" value="PK beta-barrel domain-like"/>
    <property type="match status" value="1"/>
</dbReference>
<comment type="caution">
    <text evidence="2">The sequence shown here is derived from an EMBL/GenBank/DDBJ whole genome shotgun (WGS) entry which is preliminary data.</text>
</comment>
<dbReference type="GO" id="GO:0030151">
    <property type="term" value="F:molybdenum ion binding"/>
    <property type="evidence" value="ECO:0007669"/>
    <property type="project" value="InterPro"/>
</dbReference>
<dbReference type="Proteomes" id="UP000325003">
    <property type="component" value="Unassembled WGS sequence"/>
</dbReference>
<dbReference type="EMBL" id="VUJV01000005">
    <property type="protein sequence ID" value="KAA1417744.1"/>
    <property type="molecule type" value="Genomic_DNA"/>
</dbReference>
<dbReference type="Pfam" id="PF03473">
    <property type="entry name" value="MOSC"/>
    <property type="match status" value="1"/>
</dbReference>
<reference evidence="2 3" key="1">
    <citation type="submission" date="2019-09" db="EMBL/GenBank/DDBJ databases">
        <title>Nocardioides panacisoli sp. nov., isolated from the soil of a ginseng field.</title>
        <authorList>
            <person name="Cho C."/>
        </authorList>
    </citation>
    <scope>NUCLEOTIDE SEQUENCE [LARGE SCALE GENOMIC DNA]</scope>
    <source>
        <strain evidence="2 3">BN130099</strain>
    </source>
</reference>
<sequence length="213" mass="23085">MPRLCSVSAGLPKDADWAGIGFTSIDKQALEGAVQVTRLGIAGDQVSDTAHHGGPDQAVYAYAREDLAFWEAELGLAIRDGQFGENLTTEGIDLNRAQVGTRLRIGEVMLEIAGVRTPCNDFKGWMGLSGFDNSAWVKRFTAALRPGPYLRVLETGTLTAGDAIEVVHEPAHGVSVQDLFVALNLDRTRLPELLAIDGLADRVRRKVDEYLNP</sequence>
<protein>
    <submittedName>
        <fullName evidence="2">MOSC domain-containing protein</fullName>
    </submittedName>
</protein>
<accession>A0A5B1LBU0</accession>
<dbReference type="Gene3D" id="2.40.33.20">
    <property type="entry name" value="PK beta-barrel domain-like"/>
    <property type="match status" value="1"/>
</dbReference>
<organism evidence="2 3">
    <name type="scientific">Nocardioides humilatus</name>
    <dbReference type="NCBI Taxonomy" id="2607660"/>
    <lineage>
        <taxon>Bacteria</taxon>
        <taxon>Bacillati</taxon>
        <taxon>Actinomycetota</taxon>
        <taxon>Actinomycetes</taxon>
        <taxon>Propionibacteriales</taxon>
        <taxon>Nocardioidaceae</taxon>
        <taxon>Nocardioides</taxon>
    </lineage>
</organism>
<dbReference type="PROSITE" id="PS51340">
    <property type="entry name" value="MOSC"/>
    <property type="match status" value="1"/>
</dbReference>
<evidence type="ECO:0000313" key="3">
    <source>
        <dbReference type="Proteomes" id="UP000325003"/>
    </source>
</evidence>
<dbReference type="PANTHER" id="PTHR30212">
    <property type="entry name" value="PROTEIN YIIM"/>
    <property type="match status" value="1"/>
</dbReference>
<proteinExistence type="predicted"/>
<reference evidence="2 3" key="2">
    <citation type="submission" date="2019-09" db="EMBL/GenBank/DDBJ databases">
        <authorList>
            <person name="Jin C."/>
        </authorList>
    </citation>
    <scope>NUCLEOTIDE SEQUENCE [LARGE SCALE GENOMIC DNA]</scope>
    <source>
        <strain evidence="2 3">BN130099</strain>
    </source>
</reference>
<dbReference type="RefSeq" id="WP_149729313.1">
    <property type="nucleotide sequence ID" value="NZ_VUJV01000005.1"/>
</dbReference>
<keyword evidence="3" id="KW-1185">Reference proteome</keyword>
<name>A0A5B1LBU0_9ACTN</name>
<dbReference type="InterPro" id="IPR052353">
    <property type="entry name" value="Benzoxazolinone_Detox_Enz"/>
</dbReference>
<dbReference type="GO" id="GO:0030170">
    <property type="term" value="F:pyridoxal phosphate binding"/>
    <property type="evidence" value="ECO:0007669"/>
    <property type="project" value="InterPro"/>
</dbReference>
<evidence type="ECO:0000313" key="2">
    <source>
        <dbReference type="EMBL" id="KAA1417744.1"/>
    </source>
</evidence>
<dbReference type="PANTHER" id="PTHR30212:SF2">
    <property type="entry name" value="PROTEIN YIIM"/>
    <property type="match status" value="1"/>
</dbReference>
<evidence type="ECO:0000259" key="1">
    <source>
        <dbReference type="PROSITE" id="PS51340"/>
    </source>
</evidence>
<feature type="domain" description="MOSC" evidence="1">
    <location>
        <begin position="28"/>
        <end position="167"/>
    </location>
</feature>
<dbReference type="AlphaFoldDB" id="A0A5B1LBU0"/>
<dbReference type="GO" id="GO:0003824">
    <property type="term" value="F:catalytic activity"/>
    <property type="evidence" value="ECO:0007669"/>
    <property type="project" value="InterPro"/>
</dbReference>
<dbReference type="InterPro" id="IPR005302">
    <property type="entry name" value="MoCF_Sase_C"/>
</dbReference>
<gene>
    <name evidence="2" type="ORF">F0U44_15750</name>
</gene>
<dbReference type="InterPro" id="IPR011037">
    <property type="entry name" value="Pyrv_Knase-like_insert_dom_sf"/>
</dbReference>